<sequence>MEDHVAPTDGRRLLDLDHVVLADGRIYRVLGNLDSRTHFFGYNVYSPEAGGDRSYQGRRYRKNFIEDERLPADVLDTYGLIPIADIVEHHQPVPSALATARHFRPKIWTDLYDELVEAAGAESVGIFGSSMFGLHLAADGTVRKDVDFVVEGLGHVDALRQALPRIRERLGFTTVTPGRQLQQYARYQKVFRNDKNSIMPIIERRWTGLQLADDVVTTIRLREPSYRTALELVTRQPDRRDIVIEGEVIAADGSNLFPRIFTLDTSAGRLDVYILWWKFSTPVRAGDRVTLRGSIVRLRRADAVRLTDFSQHWLHIKT</sequence>
<keyword evidence="2" id="KW-1185">Reference proteome</keyword>
<evidence type="ECO:0000313" key="1">
    <source>
        <dbReference type="EMBL" id="ONH22644.1"/>
    </source>
</evidence>
<dbReference type="Proteomes" id="UP000188929">
    <property type="component" value="Unassembled WGS sequence"/>
</dbReference>
<name>A0A1V2I0Y9_9ACTN</name>
<evidence type="ECO:0008006" key="3">
    <source>
        <dbReference type="Google" id="ProtNLM"/>
    </source>
</evidence>
<dbReference type="AlphaFoldDB" id="A0A1V2I0Y9"/>
<accession>A0A1V2I0Y9</accession>
<dbReference type="OrthoDB" id="253869at2"/>
<comment type="caution">
    <text evidence="1">The sequence shown here is derived from an EMBL/GenBank/DDBJ whole genome shotgun (WGS) entry which is preliminary data.</text>
</comment>
<dbReference type="EMBL" id="MOMC01000102">
    <property type="protein sequence ID" value="ONH22644.1"/>
    <property type="molecule type" value="Genomic_DNA"/>
</dbReference>
<gene>
    <name evidence="1" type="ORF">BL253_35070</name>
</gene>
<proteinExistence type="predicted"/>
<dbReference type="STRING" id="1834516.BL253_35070"/>
<protein>
    <recommendedName>
        <fullName evidence="3">Polymerase nucleotidyl transferase domain-containing protein</fullName>
    </recommendedName>
</protein>
<organism evidence="1 2">
    <name type="scientific">Pseudofrankia asymbiotica</name>
    <dbReference type="NCBI Taxonomy" id="1834516"/>
    <lineage>
        <taxon>Bacteria</taxon>
        <taxon>Bacillati</taxon>
        <taxon>Actinomycetota</taxon>
        <taxon>Actinomycetes</taxon>
        <taxon>Frankiales</taxon>
        <taxon>Frankiaceae</taxon>
        <taxon>Pseudofrankia</taxon>
    </lineage>
</organism>
<reference evidence="2" key="1">
    <citation type="submission" date="2016-10" db="EMBL/GenBank/DDBJ databases">
        <title>Frankia sp. NRRL B-16386 Genome sequencing.</title>
        <authorList>
            <person name="Ghodhbane-Gtari F."/>
            <person name="Swanson E."/>
            <person name="Gueddou A."/>
            <person name="Hezbri K."/>
            <person name="Ktari K."/>
            <person name="Nouioui I."/>
            <person name="Morris K."/>
            <person name="Simpson S."/>
            <person name="Abebe-Akele F."/>
            <person name="Thomas K."/>
            <person name="Gtari M."/>
            <person name="Tisa L.S."/>
        </authorList>
    </citation>
    <scope>NUCLEOTIDE SEQUENCE [LARGE SCALE GENOMIC DNA]</scope>
    <source>
        <strain evidence="2">NRRL B-16386</strain>
    </source>
</reference>
<evidence type="ECO:0000313" key="2">
    <source>
        <dbReference type="Proteomes" id="UP000188929"/>
    </source>
</evidence>